<dbReference type="EMBL" id="KV918764">
    <property type="protein sequence ID" value="OSX81235.1"/>
    <property type="molecule type" value="Genomic_DNA"/>
</dbReference>
<evidence type="ECO:0000259" key="1">
    <source>
        <dbReference type="PROSITE" id="PS50879"/>
    </source>
</evidence>
<proteinExistence type="predicted"/>
<feature type="domain" description="RNase H type-1" evidence="1">
    <location>
        <begin position="1"/>
        <end position="151"/>
    </location>
</feature>
<evidence type="ECO:0000313" key="3">
    <source>
        <dbReference type="Proteomes" id="UP000218209"/>
    </source>
</evidence>
<protein>
    <recommendedName>
        <fullName evidence="1">RNase H type-1 domain-containing protein</fullName>
    </recommendedName>
</protein>
<dbReference type="InterPro" id="IPR012337">
    <property type="entry name" value="RNaseH-like_sf"/>
</dbReference>
<dbReference type="Proteomes" id="UP000218209">
    <property type="component" value="Unassembled WGS sequence"/>
</dbReference>
<dbReference type="SUPFAM" id="SSF53098">
    <property type="entry name" value="Ribonuclease H-like"/>
    <property type="match status" value="1"/>
</dbReference>
<evidence type="ECO:0000313" key="2">
    <source>
        <dbReference type="EMBL" id="OSX81235.1"/>
    </source>
</evidence>
<organism evidence="2 3">
    <name type="scientific">Porphyra umbilicalis</name>
    <name type="common">Purple laver</name>
    <name type="synonym">Red alga</name>
    <dbReference type="NCBI Taxonomy" id="2786"/>
    <lineage>
        <taxon>Eukaryota</taxon>
        <taxon>Rhodophyta</taxon>
        <taxon>Bangiophyceae</taxon>
        <taxon>Bangiales</taxon>
        <taxon>Bangiaceae</taxon>
        <taxon>Porphyra</taxon>
    </lineage>
</organism>
<dbReference type="GO" id="GO:0003676">
    <property type="term" value="F:nucleic acid binding"/>
    <property type="evidence" value="ECO:0007669"/>
    <property type="project" value="InterPro"/>
</dbReference>
<gene>
    <name evidence="2" type="ORF">BU14_0023s0040</name>
</gene>
<dbReference type="OrthoDB" id="1933881at2759"/>
<sequence length="320" mass="33884">MDSYTLFFDGSCSPNPGTGSWGAVLLRGEVAATPHAGTPSAASGLIEVVTAGGILSSRSTNNLTEAAGLLGGLRLALEVVPNPCAARLAVRGDSELIIKAVRRELTLRAPRLKAYLVYAQAAVERFGGLTVKHVPRADNARADGIARAQRGSLSGQPVYRPNLASASTVVVQGQEVRATNDALSVFSGAGCFLDAALYVSLPGSPPLLPPAKGDAVVWGRDMQFAILGRTRLDVTVYVNGRQPPPGRARRRRAPEPVRAVVEFDIIDDLPVPMHVSVKAPGLNGLMDGEIQFAAGAPLLSGMPQTYQRHPFWESDVMTMW</sequence>
<accession>A0A1X6PKB1</accession>
<dbReference type="Pfam" id="PF13456">
    <property type="entry name" value="RVT_3"/>
    <property type="match status" value="1"/>
</dbReference>
<dbReference type="GO" id="GO:0004523">
    <property type="term" value="F:RNA-DNA hybrid ribonuclease activity"/>
    <property type="evidence" value="ECO:0007669"/>
    <property type="project" value="InterPro"/>
</dbReference>
<reference evidence="2 3" key="1">
    <citation type="submission" date="2017-03" db="EMBL/GenBank/DDBJ databases">
        <title>WGS assembly of Porphyra umbilicalis.</title>
        <authorList>
            <person name="Brawley S.H."/>
            <person name="Blouin N.A."/>
            <person name="Ficko-Blean E."/>
            <person name="Wheeler G.L."/>
            <person name="Lohr M."/>
            <person name="Goodson H.V."/>
            <person name="Jenkins J.W."/>
            <person name="Blaby-Haas C.E."/>
            <person name="Helliwell K.E."/>
            <person name="Chan C."/>
            <person name="Marriage T."/>
            <person name="Bhattacharya D."/>
            <person name="Klein A.S."/>
            <person name="Badis Y."/>
            <person name="Brodie J."/>
            <person name="Cao Y."/>
            <person name="Collen J."/>
            <person name="Dittami S.M."/>
            <person name="Gachon C.M."/>
            <person name="Green B.R."/>
            <person name="Karpowicz S."/>
            <person name="Kim J.W."/>
            <person name="Kudahl U."/>
            <person name="Lin S."/>
            <person name="Michel G."/>
            <person name="Mittag M."/>
            <person name="Olson B.J."/>
            <person name="Pangilinan J."/>
            <person name="Peng Y."/>
            <person name="Qiu H."/>
            <person name="Shu S."/>
            <person name="Singer J.T."/>
            <person name="Smith A.G."/>
            <person name="Sprecher B.N."/>
            <person name="Wagner V."/>
            <person name="Wang W."/>
            <person name="Wang Z.-Y."/>
            <person name="Yan J."/>
            <person name="Yarish C."/>
            <person name="Zoeuner-Riek S."/>
            <person name="Zhuang Y."/>
            <person name="Zou Y."/>
            <person name="Lindquist E.A."/>
            <person name="Grimwood J."/>
            <person name="Barry K."/>
            <person name="Rokhsar D.S."/>
            <person name="Schmutz J."/>
            <person name="Stiller J.W."/>
            <person name="Grossman A.R."/>
            <person name="Prochnik S.E."/>
        </authorList>
    </citation>
    <scope>NUCLEOTIDE SEQUENCE [LARGE SCALE GENOMIC DNA]</scope>
    <source>
        <strain evidence="2">4086291</strain>
    </source>
</reference>
<dbReference type="AlphaFoldDB" id="A0A1X6PKB1"/>
<dbReference type="PROSITE" id="PS50879">
    <property type="entry name" value="RNASE_H_1"/>
    <property type="match status" value="1"/>
</dbReference>
<name>A0A1X6PKB1_PORUM</name>
<dbReference type="Gene3D" id="3.30.420.10">
    <property type="entry name" value="Ribonuclease H-like superfamily/Ribonuclease H"/>
    <property type="match status" value="1"/>
</dbReference>
<dbReference type="InterPro" id="IPR036397">
    <property type="entry name" value="RNaseH_sf"/>
</dbReference>
<dbReference type="InterPro" id="IPR002156">
    <property type="entry name" value="RNaseH_domain"/>
</dbReference>
<keyword evidence="3" id="KW-1185">Reference proteome</keyword>